<feature type="transmembrane region" description="Helical" evidence="7">
    <location>
        <begin position="128"/>
        <end position="151"/>
    </location>
</feature>
<gene>
    <name evidence="8" type="ORF">VSVS05_01440</name>
</gene>
<dbReference type="PATRIC" id="fig|45658.7.peg.1417"/>
<evidence type="ECO:0000256" key="1">
    <source>
        <dbReference type="ARBA" id="ARBA00004651"/>
    </source>
</evidence>
<dbReference type="PANTHER" id="PTHR30086">
    <property type="entry name" value="ARGININE EXPORTER PROTEIN ARGO"/>
    <property type="match status" value="1"/>
</dbReference>
<dbReference type="STRING" id="45658.VSVS12_01818"/>
<reference evidence="8 9" key="1">
    <citation type="submission" date="2016-07" db="EMBL/GenBank/DDBJ databases">
        <title>Genome sequencing of Vibrio scophthalmi strain VS-05, an isolated from Paralichthys olivaceus.</title>
        <authorList>
            <person name="Han H.-J."/>
        </authorList>
    </citation>
    <scope>NUCLEOTIDE SEQUENCE [LARGE SCALE GENOMIC DNA]</scope>
    <source>
        <strain evidence="8 9">VS-05</strain>
    </source>
</reference>
<dbReference type="Pfam" id="PF01810">
    <property type="entry name" value="LysE"/>
    <property type="match status" value="1"/>
</dbReference>
<feature type="transmembrane region" description="Helical" evidence="7">
    <location>
        <begin position="56"/>
        <end position="84"/>
    </location>
</feature>
<keyword evidence="4 7" id="KW-0812">Transmembrane</keyword>
<dbReference type="GO" id="GO:0042970">
    <property type="term" value="F:homoserine transmembrane transporter activity"/>
    <property type="evidence" value="ECO:0007669"/>
    <property type="project" value="TreeGrafter"/>
</dbReference>
<evidence type="ECO:0000256" key="5">
    <source>
        <dbReference type="ARBA" id="ARBA00022989"/>
    </source>
</evidence>
<dbReference type="PIRSF" id="PIRSF006324">
    <property type="entry name" value="LeuE"/>
    <property type="match status" value="1"/>
</dbReference>
<dbReference type="EMBL" id="CP016414">
    <property type="protein sequence ID" value="ANU36565.1"/>
    <property type="molecule type" value="Genomic_DNA"/>
</dbReference>
<evidence type="ECO:0000256" key="3">
    <source>
        <dbReference type="ARBA" id="ARBA00022475"/>
    </source>
</evidence>
<evidence type="ECO:0000256" key="4">
    <source>
        <dbReference type="ARBA" id="ARBA00022692"/>
    </source>
</evidence>
<feature type="transmembrane region" description="Helical" evidence="7">
    <location>
        <begin position="203"/>
        <end position="222"/>
    </location>
</feature>
<feature type="transmembrane region" description="Helical" evidence="7">
    <location>
        <begin position="22"/>
        <end position="44"/>
    </location>
</feature>
<sequence length="225" mass="24229">MSSFTLSNSFLQLGSSMSLETWTLYLVAILILTASPGPSSLLCMTKGVTQGFRIGVYTALGSLTAITIILTLSFTGLGLVIASSELTFNIIKYTGAAYLIYLGIKAILSKEQEYQLGEEQEAPEQAPVKHYISGFIVGSSNPKAILFFTALFPQFIDPNAPLLAQYIIFTATFMVMEFSWLAIYALLGAKSSNWLFAKGRAKLFNRVTGGVFIGAGTLLSTASKA</sequence>
<dbReference type="GO" id="GO:0005886">
    <property type="term" value="C:plasma membrane"/>
    <property type="evidence" value="ECO:0007669"/>
    <property type="project" value="UniProtKB-SubCell"/>
</dbReference>
<comment type="similarity">
    <text evidence="2">Belongs to the Rht family.</text>
</comment>
<protein>
    <submittedName>
        <fullName evidence="8">Leucine efflux protein</fullName>
    </submittedName>
</protein>
<dbReference type="PANTHER" id="PTHR30086:SF14">
    <property type="entry name" value="HOMOSERINE_HOMOSERINE LACTONE EFFLUX PROTEIN"/>
    <property type="match status" value="1"/>
</dbReference>
<dbReference type="AlphaFoldDB" id="A0A1C7F8V7"/>
<feature type="transmembrane region" description="Helical" evidence="7">
    <location>
        <begin position="163"/>
        <end position="187"/>
    </location>
</feature>
<dbReference type="InterPro" id="IPR001123">
    <property type="entry name" value="LeuE-type"/>
</dbReference>
<evidence type="ECO:0000256" key="7">
    <source>
        <dbReference type="SAM" id="Phobius"/>
    </source>
</evidence>
<keyword evidence="3" id="KW-1003">Cell membrane</keyword>
<name>A0A1C7F8V7_9VIBR</name>
<accession>A0A1C7F8V7</accession>
<organism evidence="8 9">
    <name type="scientific">Vibrio scophthalmi</name>
    <dbReference type="NCBI Taxonomy" id="45658"/>
    <lineage>
        <taxon>Bacteria</taxon>
        <taxon>Pseudomonadati</taxon>
        <taxon>Pseudomonadota</taxon>
        <taxon>Gammaproteobacteria</taxon>
        <taxon>Vibrionales</taxon>
        <taxon>Vibrionaceae</taxon>
        <taxon>Vibrio</taxon>
    </lineage>
</organism>
<keyword evidence="9" id="KW-1185">Reference proteome</keyword>
<feature type="transmembrane region" description="Helical" evidence="7">
    <location>
        <begin position="90"/>
        <end position="108"/>
    </location>
</feature>
<dbReference type="Proteomes" id="UP000092528">
    <property type="component" value="Chromosome 1"/>
</dbReference>
<evidence type="ECO:0000256" key="6">
    <source>
        <dbReference type="ARBA" id="ARBA00023136"/>
    </source>
</evidence>
<keyword evidence="6 7" id="KW-0472">Membrane</keyword>
<evidence type="ECO:0000313" key="9">
    <source>
        <dbReference type="Proteomes" id="UP000092528"/>
    </source>
</evidence>
<evidence type="ECO:0000313" key="8">
    <source>
        <dbReference type="EMBL" id="ANU36565.1"/>
    </source>
</evidence>
<proteinExistence type="inferred from homology"/>
<keyword evidence="5 7" id="KW-1133">Transmembrane helix</keyword>
<comment type="subcellular location">
    <subcellularLocation>
        <location evidence="1">Cell membrane</location>
        <topology evidence="1">Multi-pass membrane protein</topology>
    </subcellularLocation>
</comment>
<evidence type="ECO:0000256" key="2">
    <source>
        <dbReference type="ARBA" id="ARBA00007928"/>
    </source>
</evidence>